<dbReference type="InterPro" id="IPR054722">
    <property type="entry name" value="PolX-like_BBD"/>
</dbReference>
<evidence type="ECO:0000256" key="14">
    <source>
        <dbReference type="ARBA" id="ARBA00022932"/>
    </source>
</evidence>
<dbReference type="InterPro" id="IPR036317">
    <property type="entry name" value="Cullin_homology_sf"/>
</dbReference>
<organism evidence="23 24">
    <name type="scientific">Cordylochernes scorpioides</name>
    <dbReference type="NCBI Taxonomy" id="51811"/>
    <lineage>
        <taxon>Eukaryota</taxon>
        <taxon>Metazoa</taxon>
        <taxon>Ecdysozoa</taxon>
        <taxon>Arthropoda</taxon>
        <taxon>Chelicerata</taxon>
        <taxon>Arachnida</taxon>
        <taxon>Pseudoscorpiones</taxon>
        <taxon>Cheliferoidea</taxon>
        <taxon>Chernetidae</taxon>
        <taxon>Cordylochernes</taxon>
    </lineage>
</organism>
<evidence type="ECO:0000256" key="18">
    <source>
        <dbReference type="PROSITE-ProRule" id="PRU00047"/>
    </source>
</evidence>
<dbReference type="InterPro" id="IPR039537">
    <property type="entry name" value="Retrotran_Ty1/copia-like"/>
</dbReference>
<evidence type="ECO:0000259" key="21">
    <source>
        <dbReference type="PROSITE" id="PS50158"/>
    </source>
</evidence>
<evidence type="ECO:0000256" key="12">
    <source>
        <dbReference type="ARBA" id="ARBA00022908"/>
    </source>
</evidence>
<keyword evidence="14" id="KW-0548">Nucleotidyltransferase</keyword>
<keyword evidence="16" id="KW-0233">DNA recombination</keyword>
<feature type="domain" description="Cullin family profile" evidence="20">
    <location>
        <begin position="1288"/>
        <end position="1477"/>
    </location>
</feature>
<dbReference type="PROSITE" id="PS50158">
    <property type="entry name" value="ZF_CCHC"/>
    <property type="match status" value="1"/>
</dbReference>
<evidence type="ECO:0000256" key="5">
    <source>
        <dbReference type="ARBA" id="ARBA00022723"/>
    </source>
</evidence>
<keyword evidence="9" id="KW-0378">Hydrolase</keyword>
<feature type="domain" description="CCHC-type" evidence="21">
    <location>
        <begin position="30"/>
        <end position="44"/>
    </location>
</feature>
<evidence type="ECO:0000256" key="1">
    <source>
        <dbReference type="ARBA" id="ARBA00002180"/>
    </source>
</evidence>
<keyword evidence="2" id="KW-1188">Viral release from host cell</keyword>
<dbReference type="Pfam" id="PF07727">
    <property type="entry name" value="RVT_2"/>
    <property type="match status" value="1"/>
</dbReference>
<keyword evidence="17" id="KW-0511">Multifunctional enzyme</keyword>
<evidence type="ECO:0000256" key="3">
    <source>
        <dbReference type="ARBA" id="ARBA00022670"/>
    </source>
</evidence>
<dbReference type="InterPro" id="IPR001584">
    <property type="entry name" value="Integrase_cat-core"/>
</dbReference>
<dbReference type="InterPro" id="IPR043502">
    <property type="entry name" value="DNA/RNA_pol_sf"/>
</dbReference>
<dbReference type="PROSITE" id="PS50069">
    <property type="entry name" value="CULLIN_2"/>
    <property type="match status" value="1"/>
</dbReference>
<dbReference type="Gene3D" id="3.30.420.10">
    <property type="entry name" value="Ribonuclease H-like superfamily/Ribonuclease H"/>
    <property type="match status" value="1"/>
</dbReference>
<dbReference type="EMBL" id="CP092875">
    <property type="protein sequence ID" value="UYV75973.1"/>
    <property type="molecule type" value="Genomic_DNA"/>
</dbReference>
<keyword evidence="18" id="KW-0862">Zinc</keyword>
<dbReference type="PROSITE" id="PS50994">
    <property type="entry name" value="INTEGRASE"/>
    <property type="match status" value="1"/>
</dbReference>
<evidence type="ECO:0000256" key="17">
    <source>
        <dbReference type="ARBA" id="ARBA00023268"/>
    </source>
</evidence>
<keyword evidence="13" id="KW-0695">RNA-directed DNA polymerase</keyword>
<evidence type="ECO:0000256" key="9">
    <source>
        <dbReference type="ARBA" id="ARBA00022801"/>
    </source>
</evidence>
<dbReference type="SUPFAM" id="SSF56672">
    <property type="entry name" value="DNA/RNA polymerases"/>
    <property type="match status" value="1"/>
</dbReference>
<dbReference type="Proteomes" id="UP001235939">
    <property type="component" value="Chromosome 13"/>
</dbReference>
<comment type="function">
    <text evidence="1">The aspartyl protease (PR) mediates the proteolytic cleavages of the Gag and Gag-Pol polyproteins after assembly of the VLP.</text>
</comment>
<evidence type="ECO:0000256" key="10">
    <source>
        <dbReference type="ARBA" id="ARBA00022840"/>
    </source>
</evidence>
<dbReference type="InterPro" id="IPR001878">
    <property type="entry name" value="Znf_CCHC"/>
</dbReference>
<keyword evidence="7" id="KW-0064">Aspartyl protease</keyword>
<keyword evidence="6" id="KW-0547">Nucleotide-binding</keyword>
<keyword evidence="11" id="KW-0460">Magnesium</keyword>
<keyword evidence="14" id="KW-0808">Transferase</keyword>
<protein>
    <recommendedName>
        <fullName evidence="25">Retrovirus-related Pol polyprotein from transposon TNT 1-94</fullName>
    </recommendedName>
</protein>
<dbReference type="Pfam" id="PF00665">
    <property type="entry name" value="rve"/>
    <property type="match status" value="1"/>
</dbReference>
<evidence type="ECO:0000256" key="4">
    <source>
        <dbReference type="ARBA" id="ARBA00022722"/>
    </source>
</evidence>
<evidence type="ECO:0008006" key="25">
    <source>
        <dbReference type="Google" id="ProtNLM"/>
    </source>
</evidence>
<dbReference type="InterPro" id="IPR013103">
    <property type="entry name" value="RVT_2"/>
</dbReference>
<keyword evidence="12" id="KW-0229">DNA integration</keyword>
<dbReference type="InterPro" id="IPR036397">
    <property type="entry name" value="RNaseH_sf"/>
</dbReference>
<evidence type="ECO:0000313" key="24">
    <source>
        <dbReference type="Proteomes" id="UP001235939"/>
    </source>
</evidence>
<dbReference type="Pfam" id="PF25597">
    <property type="entry name" value="SH3_retrovirus"/>
    <property type="match status" value="1"/>
</dbReference>
<evidence type="ECO:0000256" key="15">
    <source>
        <dbReference type="ARBA" id="ARBA00023113"/>
    </source>
</evidence>
<feature type="domain" description="Integrase catalytic" evidence="22">
    <location>
        <begin position="258"/>
        <end position="424"/>
    </location>
</feature>
<evidence type="ECO:0000256" key="8">
    <source>
        <dbReference type="ARBA" id="ARBA00022759"/>
    </source>
</evidence>
<keyword evidence="15" id="KW-0917">Virion maturation</keyword>
<evidence type="ECO:0000256" key="19">
    <source>
        <dbReference type="PROSITE-ProRule" id="PRU00330"/>
    </source>
</evidence>
<evidence type="ECO:0000256" key="11">
    <source>
        <dbReference type="ARBA" id="ARBA00022842"/>
    </source>
</evidence>
<evidence type="ECO:0000256" key="2">
    <source>
        <dbReference type="ARBA" id="ARBA00022612"/>
    </source>
</evidence>
<evidence type="ECO:0000259" key="20">
    <source>
        <dbReference type="PROSITE" id="PS50069"/>
    </source>
</evidence>
<sequence length="1594" mass="184048">MARRVNNTNEALQFGTTTRKEDNKKKIFTCYKCGKEEHIAKSCRGKAKTPAPNFQPPRCSTHEIAGGEMLTALSCAIPDNSWVIDSGATHHVCNKREWFANFQGITSDPILTASGTTRAEGCGDIKFKAYVGKHHVDLKLCNVLYVPNVRRNLLSVSSMENKGKIVDFANRRAQVFDSENRIVAIAHDENRLYVMKGRVILPNAELCNRQKSSQKQTLELWHQRFFHVNNDAIERMAKGELVKGKVHERATQTIRNIRSKRPLELVHTDICGPMPVRSIGGSAYFLTFIDDYSRKITLFCLKHKNEVLKHFDSYLARAKRETGHKLKVLRSDNGLEYCNHEFKTRLEQLGIKHELTNTYSPPMNGVAERANRVLLDITRSCLHSAELPQRFWAEAVNTAAYIRNKCYNSALGDKVPDEFWSSRKPSVRHLKAFGCLAYSHIPTERRKKLDNRANRCILVGYSSQTKGYRLWCPETQHVIQTKHVKFDESKIGLKWTKVEDEPERYNHIWIEPDNQLEGDIDLKPEAKRERNDDTNDQDLVGVNNDDIVQIRPKRIVRNPYGRAGKPKVELHFLDIIEPTTFEQAINSKEAPYWRRAMKDELRSLEDRNTWTLSDLPLGKPPISIINFSVIRMIFALTINKNWYNRHLDVDNAYLYGELNEEIYTSPPDGSNDEKCEGKVLKLNRPIYGLRQSGLEWYCTLDKALEDIGFHRLAACNCLYTFEDKAVIAVYVDDLALFAESEHILTNIEENIREKFKIKKLGPIKYFLSVEISYPDENTIILSQGKYTMSILERFNMMECRGVSTPLDNSIPITKKDCSTTDKEKDEMKHVPYRELIGSLLYLANSSRPDMTFAVTKLAQFCSNPGERHWQAAKHILRYLQATKNVSLIYKRGSDDILAFSDSDWANDIDDRRSTSESAVTINGCLVSWRSKMQNCVSLSTIESEYIALAQTTKEILWIAQILENLKCLTNASRTITIFCDNRATIEFSKNNIENNRSKHIDIRIYREEEAYIFIDSQNHREYWKQKILDIHGYRMAKTLFDINHDLQNRSVEYREDIKNVSSKFLSIIDAFDEITNMRYKSWLIHIAKPYTEFFLEYHQLQNLNNIGRICEYIDYELNLYSEVSVCKCKRSLGIHIFDLLIFERTISSEKTPKLTPKLINKYFRVYNQIGIVNLENHFFSRLVETIIDTCTGSEINFLPKVDATVKVLEGIEFYSPKYEFSKMLLGTVLESLYTICKNNNTSFIKLVVSSIDSVIRNMKTVRYNIRTMNHHLKNNIFETLGYLSNHLEELEDEYVESLIERLKKTASKTSITIEEKTLNKMADITKYRFRKTFQVIKDIETSKKINLKYARIFKKEPPSVSMKTEVYKYDFPSFDNEPFLDSLKLPEGMENSKALYSKLYINYAKLNGNSKKLQFLSYHGSVEIGLCYRGGQQVIMKPIQAVALLQFQETDSLAFLELRELTLIDKYTLAKAVQGLVEVGLLKLDTEVLCQTSNILLNLQVKSKGKTLHVPLPDFKMKEPKFQGSQNLSTQAAIVRSVKSHHPHPVTHQILLGEVQGRVQKYFNLDEKTFQDALGHLIDMENVNVENGKYSYPV</sequence>
<evidence type="ECO:0000313" key="23">
    <source>
        <dbReference type="EMBL" id="UYV75973.1"/>
    </source>
</evidence>
<gene>
    <name evidence="23" type="ORF">LAZ67_13001989</name>
</gene>
<dbReference type="Pfam" id="PF22936">
    <property type="entry name" value="Pol_BBD"/>
    <property type="match status" value="1"/>
</dbReference>
<proteinExistence type="inferred from homology"/>
<dbReference type="Gene3D" id="3.30.230.130">
    <property type="entry name" value="Cullin, Chain C, Domain 2"/>
    <property type="match status" value="1"/>
</dbReference>
<evidence type="ECO:0000256" key="16">
    <source>
        <dbReference type="ARBA" id="ARBA00023172"/>
    </source>
</evidence>
<accession>A0ABY6L7S0</accession>
<keyword evidence="14" id="KW-0239">DNA-directed DNA polymerase</keyword>
<dbReference type="SUPFAM" id="SSF53098">
    <property type="entry name" value="Ribonuclease H-like"/>
    <property type="match status" value="1"/>
</dbReference>
<keyword evidence="18" id="KW-0863">Zinc-finger</keyword>
<evidence type="ECO:0000256" key="7">
    <source>
        <dbReference type="ARBA" id="ARBA00022750"/>
    </source>
</evidence>
<dbReference type="SUPFAM" id="SSF75632">
    <property type="entry name" value="Cullin homology domain"/>
    <property type="match status" value="1"/>
</dbReference>
<keyword evidence="8" id="KW-0255">Endonuclease</keyword>
<name>A0ABY6L7S0_9ARAC</name>
<evidence type="ECO:0000256" key="6">
    <source>
        <dbReference type="ARBA" id="ARBA00022741"/>
    </source>
</evidence>
<keyword evidence="4" id="KW-0540">Nuclease</keyword>
<dbReference type="InterPro" id="IPR012337">
    <property type="entry name" value="RNaseH-like_sf"/>
</dbReference>
<dbReference type="PANTHER" id="PTHR42648">
    <property type="entry name" value="TRANSPOSASE, PUTATIVE-RELATED"/>
    <property type="match status" value="1"/>
</dbReference>
<keyword evidence="10" id="KW-0067">ATP-binding</keyword>
<evidence type="ECO:0000259" key="22">
    <source>
        <dbReference type="PROSITE" id="PS50994"/>
    </source>
</evidence>
<keyword evidence="24" id="KW-1185">Reference proteome</keyword>
<dbReference type="PANTHER" id="PTHR42648:SF11">
    <property type="entry name" value="TRANSPOSON TY4-P GAG-POL POLYPROTEIN"/>
    <property type="match status" value="1"/>
</dbReference>
<dbReference type="InterPro" id="IPR057670">
    <property type="entry name" value="SH3_retrovirus"/>
</dbReference>
<evidence type="ECO:0000256" key="13">
    <source>
        <dbReference type="ARBA" id="ARBA00022918"/>
    </source>
</evidence>
<keyword evidence="5" id="KW-0479">Metal-binding</keyword>
<dbReference type="InterPro" id="IPR016158">
    <property type="entry name" value="Cullin_homology"/>
</dbReference>
<dbReference type="SMART" id="SM00343">
    <property type="entry name" value="ZnF_C2HC"/>
    <property type="match status" value="1"/>
</dbReference>
<keyword evidence="3" id="KW-0645">Protease</keyword>
<reference evidence="23 24" key="1">
    <citation type="submission" date="2022-01" db="EMBL/GenBank/DDBJ databases">
        <title>A chromosomal length assembly of Cordylochernes scorpioides.</title>
        <authorList>
            <person name="Zeh D."/>
            <person name="Zeh J."/>
        </authorList>
    </citation>
    <scope>NUCLEOTIDE SEQUENCE [LARGE SCALE GENOMIC DNA]</scope>
    <source>
        <strain evidence="23">IN4F17</strain>
        <tissue evidence="23">Whole Body</tissue>
    </source>
</reference>
<dbReference type="CDD" id="cd09272">
    <property type="entry name" value="RNase_HI_RT_Ty1"/>
    <property type="match status" value="1"/>
</dbReference>
<comment type="similarity">
    <text evidence="19">Belongs to the cullin family.</text>
</comment>